<protein>
    <submittedName>
        <fullName evidence="2">Glycosyltransferase family 25 protein</fullName>
    </submittedName>
</protein>
<evidence type="ECO:0000313" key="2">
    <source>
        <dbReference type="EMBL" id="MEL3921684.1"/>
    </source>
</evidence>
<dbReference type="CDD" id="cd06532">
    <property type="entry name" value="Glyco_transf_25"/>
    <property type="match status" value="1"/>
</dbReference>
<evidence type="ECO:0000259" key="1">
    <source>
        <dbReference type="Pfam" id="PF01755"/>
    </source>
</evidence>
<evidence type="ECO:0000313" key="3">
    <source>
        <dbReference type="Proteomes" id="UP001491613"/>
    </source>
</evidence>
<reference evidence="2 3" key="1">
    <citation type="submission" date="2024-01" db="EMBL/GenBank/DDBJ databases">
        <title>Horizontal gene transfer in Aeromonas trota.</title>
        <authorList>
            <person name="Otero Olarra J.E."/>
            <person name="Perez Valdespino A."/>
        </authorList>
    </citation>
    <scope>NUCLEOTIDE SEQUENCE [LARGE SCALE GENOMIC DNA]</scope>
    <source>
        <strain evidence="2 3">9.1</strain>
    </source>
</reference>
<name>A0ABU9JJ78_AEREN</name>
<gene>
    <name evidence="2" type="ORF">V1482_19960</name>
</gene>
<dbReference type="RefSeq" id="WP_268856534.1">
    <property type="nucleotide sequence ID" value="NZ_JAAKPS010000021.1"/>
</dbReference>
<organism evidence="2 3">
    <name type="scientific">Aeromonas enteropelogenes</name>
    <name type="common">Aeromonas trota</name>
    <dbReference type="NCBI Taxonomy" id="29489"/>
    <lineage>
        <taxon>Bacteria</taxon>
        <taxon>Pseudomonadati</taxon>
        <taxon>Pseudomonadota</taxon>
        <taxon>Gammaproteobacteria</taxon>
        <taxon>Aeromonadales</taxon>
        <taxon>Aeromonadaceae</taxon>
        <taxon>Aeromonas</taxon>
    </lineage>
</organism>
<comment type="caution">
    <text evidence="2">The sequence shown here is derived from an EMBL/GenBank/DDBJ whole genome shotgun (WGS) entry which is preliminary data.</text>
</comment>
<dbReference type="InterPro" id="IPR002654">
    <property type="entry name" value="Glyco_trans_25"/>
</dbReference>
<keyword evidence="3" id="KW-1185">Reference proteome</keyword>
<feature type="domain" description="Glycosyl transferase family 25" evidence="1">
    <location>
        <begin position="1"/>
        <end position="186"/>
    </location>
</feature>
<accession>A0ABU9JJ78</accession>
<dbReference type="Pfam" id="PF01755">
    <property type="entry name" value="Glyco_transf_25"/>
    <property type="match status" value="1"/>
</dbReference>
<dbReference type="Proteomes" id="UP001491613">
    <property type="component" value="Unassembled WGS sequence"/>
</dbReference>
<sequence>MIPIIILSLARSHERRAYMTKQMQHFGLEFSFFDAVDGRKLLHSRNEFDKVNVEKAREYCGHELSHGEMGCAISHIKIYEMMVEKELERAIILEDDVHLHMYFREVVTAACMNSNADILFLRHGKAKSWPWKKSLPEGYRLARYISPSHKSKRGIMSCAGYVLSLDGAKKLLQHAYPVRMPADYLTGRIQMNGLKAEGIEPCCLDVDWLPTTIEDRAYGHYLEQNESDKG</sequence>
<dbReference type="EMBL" id="JAZDDP010000016">
    <property type="protein sequence ID" value="MEL3921684.1"/>
    <property type="molecule type" value="Genomic_DNA"/>
</dbReference>
<proteinExistence type="predicted"/>